<feature type="domain" description="DUF5018" evidence="2">
    <location>
        <begin position="13"/>
        <end position="358"/>
    </location>
</feature>
<dbReference type="Proteomes" id="UP000316778">
    <property type="component" value="Unassembled WGS sequence"/>
</dbReference>
<reference evidence="3 4" key="1">
    <citation type="journal article" date="2013" name="Stand. Genomic Sci.">
        <title>Genomic Encyclopedia of Type Strains, Phase I: The one thousand microbial genomes (KMG-I) project.</title>
        <authorList>
            <person name="Kyrpides N.C."/>
            <person name="Woyke T."/>
            <person name="Eisen J.A."/>
            <person name="Garrity G."/>
            <person name="Lilburn T.G."/>
            <person name="Beck B.J."/>
            <person name="Whitman W.B."/>
            <person name="Hugenholtz P."/>
            <person name="Klenk H.P."/>
        </authorList>
    </citation>
    <scope>NUCLEOTIDE SEQUENCE [LARGE SCALE GENOMIC DNA]</scope>
    <source>
        <strain evidence="3 4">DSM 13484</strain>
    </source>
</reference>
<keyword evidence="4" id="KW-1185">Reference proteome</keyword>
<feature type="signal peptide" evidence="1">
    <location>
        <begin position="1"/>
        <end position="25"/>
    </location>
</feature>
<dbReference type="EMBL" id="VLLG01000002">
    <property type="protein sequence ID" value="TWI92387.1"/>
    <property type="molecule type" value="Genomic_DNA"/>
</dbReference>
<sequence length="558" mass="60550">MKPSIYHSILFVVMAACLWSSCRKADPVVRKEQSALSDIYITMDGKGGERLFDPRYSANNDTIYFDIPWYYPASSDNEVDLTRLIIRATIPTDAVMSPALGGVMDLTQPFKIAVTAGNGAQSEYVIVARKVGDLSIASAAITFTVDGAPQEVEGVIQEDAVLFYVLPGTDVSNATFTYGINPHSTASIASGTAIDLSQDQPFTVTGVDGVARTYTLRALEPQKLDYGVGISRKLWTRAGADLSFSANMETCIAVSGDNLVLVRRTNPSKYSVFNRFTGAYTGEMYNPISGLSFQLVSDTMGKMLAASWAPKNARFILYKYNNVADASPVKLVDWVNTNPTGITGDGGVGRRVNIYGDLDKDAVIMAPAGQSTIIYKWRIENGALVSNEPEVMNYQSIAGNASTYMGYYAEAQPISAAPNTDYFLNYQFEVALVNGATNTRTAALTLEPNVVFTMPTAYGSFNNANYLAIVKYLETYDLNKVQMALFDVTSSSRISLPPSDPGYASFNVFNSDLLTGTANGNGTADICIGYSNNKERMQVYMLLTNGGIMAHEFTNYAP</sequence>
<dbReference type="RefSeq" id="WP_158642577.1">
    <property type="nucleotide sequence ID" value="NZ_BAAAFY010000001.1"/>
</dbReference>
<name>A0A562TFR7_CHIJA</name>
<protein>
    <submittedName>
        <fullName evidence="3">Uncharacterized protein DUF5018</fullName>
    </submittedName>
</protein>
<keyword evidence="1" id="KW-0732">Signal</keyword>
<evidence type="ECO:0000259" key="2">
    <source>
        <dbReference type="Pfam" id="PF16410"/>
    </source>
</evidence>
<evidence type="ECO:0000313" key="4">
    <source>
        <dbReference type="Proteomes" id="UP000316778"/>
    </source>
</evidence>
<proteinExistence type="predicted"/>
<dbReference type="PROSITE" id="PS51257">
    <property type="entry name" value="PROKAR_LIPOPROTEIN"/>
    <property type="match status" value="1"/>
</dbReference>
<evidence type="ECO:0000256" key="1">
    <source>
        <dbReference type="SAM" id="SignalP"/>
    </source>
</evidence>
<dbReference type="Gene3D" id="2.60.40.4120">
    <property type="match status" value="1"/>
</dbReference>
<dbReference type="Gene3D" id="2.60.40.2340">
    <property type="match status" value="1"/>
</dbReference>
<accession>A0A562TFR7</accession>
<gene>
    <name evidence="3" type="ORF">LX66_1775</name>
</gene>
<dbReference type="AlphaFoldDB" id="A0A562TFR7"/>
<comment type="caution">
    <text evidence="3">The sequence shown here is derived from an EMBL/GenBank/DDBJ whole genome shotgun (WGS) entry which is preliminary data.</text>
</comment>
<feature type="chain" id="PRO_5022115995" evidence="1">
    <location>
        <begin position="26"/>
        <end position="558"/>
    </location>
</feature>
<evidence type="ECO:0000313" key="3">
    <source>
        <dbReference type="EMBL" id="TWI92387.1"/>
    </source>
</evidence>
<dbReference type="OrthoDB" id="1094445at2"/>
<dbReference type="Pfam" id="PF16410">
    <property type="entry name" value="DUF5018"/>
    <property type="match status" value="1"/>
</dbReference>
<organism evidence="3 4">
    <name type="scientific">Chitinophaga japonensis</name>
    <name type="common">Flexibacter japonensis</name>
    <dbReference type="NCBI Taxonomy" id="104662"/>
    <lineage>
        <taxon>Bacteria</taxon>
        <taxon>Pseudomonadati</taxon>
        <taxon>Bacteroidota</taxon>
        <taxon>Chitinophagia</taxon>
        <taxon>Chitinophagales</taxon>
        <taxon>Chitinophagaceae</taxon>
        <taxon>Chitinophaga</taxon>
    </lineage>
</organism>
<dbReference type="InterPro" id="IPR032186">
    <property type="entry name" value="DUF5018"/>
</dbReference>